<dbReference type="STRING" id="930991.A0A0D0CTJ6"/>
<dbReference type="HOGENOM" id="CLU_040082_6_1_1"/>
<keyword evidence="2" id="KW-1185">Reference proteome</keyword>
<accession>A0A0D0CTJ6</accession>
<dbReference type="OrthoDB" id="2655351at2759"/>
<evidence type="ECO:0000313" key="2">
    <source>
        <dbReference type="Proteomes" id="UP000054538"/>
    </source>
</evidence>
<gene>
    <name evidence="1" type="ORF">PAXRUDRAFT_163165</name>
</gene>
<proteinExistence type="predicted"/>
<reference evidence="1 2" key="1">
    <citation type="submission" date="2014-04" db="EMBL/GenBank/DDBJ databases">
        <authorList>
            <consortium name="DOE Joint Genome Institute"/>
            <person name="Kuo A."/>
            <person name="Kohler A."/>
            <person name="Jargeat P."/>
            <person name="Nagy L.G."/>
            <person name="Floudas D."/>
            <person name="Copeland A."/>
            <person name="Barry K.W."/>
            <person name="Cichocki N."/>
            <person name="Veneault-Fourrey C."/>
            <person name="LaButti K."/>
            <person name="Lindquist E.A."/>
            <person name="Lipzen A."/>
            <person name="Lundell T."/>
            <person name="Morin E."/>
            <person name="Murat C."/>
            <person name="Sun H."/>
            <person name="Tunlid A."/>
            <person name="Henrissat B."/>
            <person name="Grigoriev I.V."/>
            <person name="Hibbett D.S."/>
            <person name="Martin F."/>
            <person name="Nordberg H.P."/>
            <person name="Cantor M.N."/>
            <person name="Hua S.X."/>
        </authorList>
    </citation>
    <scope>NUCLEOTIDE SEQUENCE [LARGE SCALE GENOMIC DNA]</scope>
    <source>
        <strain evidence="1 2">Ve08.2h10</strain>
    </source>
</reference>
<reference evidence="2" key="2">
    <citation type="submission" date="2015-01" db="EMBL/GenBank/DDBJ databases">
        <title>Evolutionary Origins and Diversification of the Mycorrhizal Mutualists.</title>
        <authorList>
            <consortium name="DOE Joint Genome Institute"/>
            <consortium name="Mycorrhizal Genomics Consortium"/>
            <person name="Kohler A."/>
            <person name="Kuo A."/>
            <person name="Nagy L.G."/>
            <person name="Floudas D."/>
            <person name="Copeland A."/>
            <person name="Barry K.W."/>
            <person name="Cichocki N."/>
            <person name="Veneault-Fourrey C."/>
            <person name="LaButti K."/>
            <person name="Lindquist E.A."/>
            <person name="Lipzen A."/>
            <person name="Lundell T."/>
            <person name="Morin E."/>
            <person name="Murat C."/>
            <person name="Riley R."/>
            <person name="Ohm R."/>
            <person name="Sun H."/>
            <person name="Tunlid A."/>
            <person name="Henrissat B."/>
            <person name="Grigoriev I.V."/>
            <person name="Hibbett D.S."/>
            <person name="Martin F."/>
        </authorList>
    </citation>
    <scope>NUCLEOTIDE SEQUENCE [LARGE SCALE GENOMIC DNA]</scope>
    <source>
        <strain evidence="2">Ve08.2h10</strain>
    </source>
</reference>
<organism evidence="1 2">
    <name type="scientific">Paxillus rubicundulus Ve08.2h10</name>
    <dbReference type="NCBI Taxonomy" id="930991"/>
    <lineage>
        <taxon>Eukaryota</taxon>
        <taxon>Fungi</taxon>
        <taxon>Dikarya</taxon>
        <taxon>Basidiomycota</taxon>
        <taxon>Agaricomycotina</taxon>
        <taxon>Agaricomycetes</taxon>
        <taxon>Agaricomycetidae</taxon>
        <taxon>Boletales</taxon>
        <taxon>Paxilineae</taxon>
        <taxon>Paxillaceae</taxon>
        <taxon>Paxillus</taxon>
    </lineage>
</organism>
<protein>
    <recommendedName>
        <fullName evidence="3">DDE Tnp4 domain-containing protein</fullName>
    </recommendedName>
</protein>
<sequence length="118" mass="13575">CVTGLSSQHVAERFQHSPDTITRYLKCMLFFFASTPFYTSQVCFPTHQSPISAIITNNSCFQAFRDFVGAVDGTYIRAFAPLEEHPHMRNHKGYISQNCLFVCEFDFFSTLKRYKVPS</sequence>
<evidence type="ECO:0008006" key="3">
    <source>
        <dbReference type="Google" id="ProtNLM"/>
    </source>
</evidence>
<name>A0A0D0CTJ6_9AGAM</name>
<dbReference type="AlphaFoldDB" id="A0A0D0CTJ6"/>
<feature type="non-terminal residue" evidence="1">
    <location>
        <position position="1"/>
    </location>
</feature>
<dbReference type="EMBL" id="KN826491">
    <property type="protein sequence ID" value="KIK78738.1"/>
    <property type="molecule type" value="Genomic_DNA"/>
</dbReference>
<evidence type="ECO:0000313" key="1">
    <source>
        <dbReference type="EMBL" id="KIK78738.1"/>
    </source>
</evidence>
<dbReference type="InParanoid" id="A0A0D0CTJ6"/>
<dbReference type="Proteomes" id="UP000054538">
    <property type="component" value="Unassembled WGS sequence"/>
</dbReference>